<name>E9GB23_DAPPU</name>
<dbReference type="HOGENOM" id="CLU_1338758_0_0_1"/>
<keyword evidence="2" id="KW-1185">Reference proteome</keyword>
<dbReference type="Proteomes" id="UP000000305">
    <property type="component" value="Unassembled WGS sequence"/>
</dbReference>
<gene>
    <name evidence="1" type="ORF">DAPPUDRAFT_100671</name>
</gene>
<accession>E9GB23</accession>
<reference evidence="1 2" key="1">
    <citation type="journal article" date="2011" name="Science">
        <title>The ecoresponsive genome of Daphnia pulex.</title>
        <authorList>
            <person name="Colbourne J.K."/>
            <person name="Pfrender M.E."/>
            <person name="Gilbert D."/>
            <person name="Thomas W.K."/>
            <person name="Tucker A."/>
            <person name="Oakley T.H."/>
            <person name="Tokishita S."/>
            <person name="Aerts A."/>
            <person name="Arnold G.J."/>
            <person name="Basu M.K."/>
            <person name="Bauer D.J."/>
            <person name="Caceres C.E."/>
            <person name="Carmel L."/>
            <person name="Casola C."/>
            <person name="Choi J.H."/>
            <person name="Detter J.C."/>
            <person name="Dong Q."/>
            <person name="Dusheyko S."/>
            <person name="Eads B.D."/>
            <person name="Frohlich T."/>
            <person name="Geiler-Samerotte K.A."/>
            <person name="Gerlach D."/>
            <person name="Hatcher P."/>
            <person name="Jogdeo S."/>
            <person name="Krijgsveld J."/>
            <person name="Kriventseva E.V."/>
            <person name="Kultz D."/>
            <person name="Laforsch C."/>
            <person name="Lindquist E."/>
            <person name="Lopez J."/>
            <person name="Manak J.R."/>
            <person name="Muller J."/>
            <person name="Pangilinan J."/>
            <person name="Patwardhan R.P."/>
            <person name="Pitluck S."/>
            <person name="Pritham E.J."/>
            <person name="Rechtsteiner A."/>
            <person name="Rho M."/>
            <person name="Rogozin I.B."/>
            <person name="Sakarya O."/>
            <person name="Salamov A."/>
            <person name="Schaack S."/>
            <person name="Shapiro H."/>
            <person name="Shiga Y."/>
            <person name="Skalitzky C."/>
            <person name="Smith Z."/>
            <person name="Souvorov A."/>
            <person name="Sung W."/>
            <person name="Tang Z."/>
            <person name="Tsuchiya D."/>
            <person name="Tu H."/>
            <person name="Vos H."/>
            <person name="Wang M."/>
            <person name="Wolf Y.I."/>
            <person name="Yamagata H."/>
            <person name="Yamada T."/>
            <person name="Ye Y."/>
            <person name="Shaw J.R."/>
            <person name="Andrews J."/>
            <person name="Crease T.J."/>
            <person name="Tang H."/>
            <person name="Lucas S.M."/>
            <person name="Robertson H.M."/>
            <person name="Bork P."/>
            <person name="Koonin E.V."/>
            <person name="Zdobnov E.M."/>
            <person name="Grigoriev I.V."/>
            <person name="Lynch M."/>
            <person name="Boore J.L."/>
        </authorList>
    </citation>
    <scope>NUCLEOTIDE SEQUENCE [LARGE SCALE GENOMIC DNA]</scope>
</reference>
<evidence type="ECO:0000313" key="2">
    <source>
        <dbReference type="Proteomes" id="UP000000305"/>
    </source>
</evidence>
<organism evidence="1 2">
    <name type="scientific">Daphnia pulex</name>
    <name type="common">Water flea</name>
    <dbReference type="NCBI Taxonomy" id="6669"/>
    <lineage>
        <taxon>Eukaryota</taxon>
        <taxon>Metazoa</taxon>
        <taxon>Ecdysozoa</taxon>
        <taxon>Arthropoda</taxon>
        <taxon>Crustacea</taxon>
        <taxon>Branchiopoda</taxon>
        <taxon>Diplostraca</taxon>
        <taxon>Cladocera</taxon>
        <taxon>Anomopoda</taxon>
        <taxon>Daphniidae</taxon>
        <taxon>Daphnia</taxon>
    </lineage>
</organism>
<proteinExistence type="predicted"/>
<dbReference type="EMBL" id="GL732537">
    <property type="protein sequence ID" value="EFX83445.1"/>
    <property type="molecule type" value="Genomic_DNA"/>
</dbReference>
<dbReference type="KEGG" id="dpx:DAPPUDRAFT_100671"/>
<sequence>MTTARPFIRLPHRVETAGSRRTLPTSQRPNNKATRRWNKPHAHITGPEEIKPFDLLSRLECGECGSSSVTRYATLTESRCPYPYASLGFYILCKCQRSLPVFPGGHFPGPSLPRVRVRPGDIYYDVAHTHNLDNTVHSLYLGAVKLSNSTVCRSEFPLSFSQSHKCGQKTRSSIVACNSVSRPVEINEMHNVTVTGIDFLHGPSD</sequence>
<dbReference type="InParanoid" id="E9GB23"/>
<dbReference type="AlphaFoldDB" id="E9GB23"/>
<evidence type="ECO:0000313" key="1">
    <source>
        <dbReference type="EMBL" id="EFX83445.1"/>
    </source>
</evidence>
<protein>
    <submittedName>
        <fullName evidence="1">Uncharacterized protein</fullName>
    </submittedName>
</protein>